<proteinExistence type="predicted"/>
<protein>
    <submittedName>
        <fullName evidence="1">Uncharacterized protein</fullName>
    </submittedName>
</protein>
<name>A0A2J7TDB2_METSI</name>
<accession>A0A2J7TDB2</accession>
<comment type="caution">
    <text evidence="1">The sequence shown here is derived from an EMBL/GenBank/DDBJ whole genome shotgun (WGS) entry which is preliminary data.</text>
</comment>
<organism evidence="1 2">
    <name type="scientific">Methylocella silvestris</name>
    <dbReference type="NCBI Taxonomy" id="199596"/>
    <lineage>
        <taxon>Bacteria</taxon>
        <taxon>Pseudomonadati</taxon>
        <taxon>Pseudomonadota</taxon>
        <taxon>Alphaproteobacteria</taxon>
        <taxon>Hyphomicrobiales</taxon>
        <taxon>Beijerinckiaceae</taxon>
        <taxon>Methylocella</taxon>
    </lineage>
</organism>
<dbReference type="EMBL" id="PDZR01000024">
    <property type="protein sequence ID" value="PNG24765.1"/>
    <property type="molecule type" value="Genomic_DNA"/>
</dbReference>
<sequence>MLRRRANFQVRLKFHIPHAPPPRIDTMIFFLSGPFSRERSREPKAVANCHVSRDWQTLIARKSKFPKA</sequence>
<gene>
    <name evidence="1" type="ORF">CR492_16810</name>
</gene>
<evidence type="ECO:0000313" key="2">
    <source>
        <dbReference type="Proteomes" id="UP000236286"/>
    </source>
</evidence>
<dbReference type="AlphaFoldDB" id="A0A2J7TDB2"/>
<evidence type="ECO:0000313" key="1">
    <source>
        <dbReference type="EMBL" id="PNG24765.1"/>
    </source>
</evidence>
<reference evidence="1 2" key="1">
    <citation type="submission" date="2017-10" db="EMBL/GenBank/DDBJ databases">
        <title>Genome announcement of Methylocella silvestris TVC from permafrost.</title>
        <authorList>
            <person name="Wang J."/>
            <person name="Geng K."/>
            <person name="Ul-Haque F."/>
            <person name="Crombie A.T."/>
            <person name="Street L.E."/>
            <person name="Wookey P.A."/>
            <person name="Murrell J.C."/>
            <person name="Pratscher J."/>
        </authorList>
    </citation>
    <scope>NUCLEOTIDE SEQUENCE [LARGE SCALE GENOMIC DNA]</scope>
    <source>
        <strain evidence="1 2">TVC</strain>
    </source>
</reference>
<dbReference type="Proteomes" id="UP000236286">
    <property type="component" value="Unassembled WGS sequence"/>
</dbReference>